<dbReference type="OrthoDB" id="2333764at2759"/>
<gene>
    <name evidence="1" type="ORF">AMORRO_LOCUS8424</name>
</gene>
<reference evidence="1" key="1">
    <citation type="submission" date="2021-06" db="EMBL/GenBank/DDBJ databases">
        <authorList>
            <person name="Kallberg Y."/>
            <person name="Tangrot J."/>
            <person name="Rosling A."/>
        </authorList>
    </citation>
    <scope>NUCLEOTIDE SEQUENCE</scope>
    <source>
        <strain evidence="1">CL551</strain>
    </source>
</reference>
<dbReference type="EMBL" id="CAJVPV010007170">
    <property type="protein sequence ID" value="CAG8615584.1"/>
    <property type="molecule type" value="Genomic_DNA"/>
</dbReference>
<proteinExistence type="predicted"/>
<dbReference type="Proteomes" id="UP000789342">
    <property type="component" value="Unassembled WGS sequence"/>
</dbReference>
<evidence type="ECO:0000313" key="2">
    <source>
        <dbReference type="Proteomes" id="UP000789342"/>
    </source>
</evidence>
<comment type="caution">
    <text evidence="1">The sequence shown here is derived from an EMBL/GenBank/DDBJ whole genome shotgun (WGS) entry which is preliminary data.</text>
</comment>
<evidence type="ECO:0000313" key="1">
    <source>
        <dbReference type="EMBL" id="CAG8615584.1"/>
    </source>
</evidence>
<protein>
    <submittedName>
        <fullName evidence="1">11186_t:CDS:1</fullName>
    </submittedName>
</protein>
<organism evidence="1 2">
    <name type="scientific">Acaulospora morrowiae</name>
    <dbReference type="NCBI Taxonomy" id="94023"/>
    <lineage>
        <taxon>Eukaryota</taxon>
        <taxon>Fungi</taxon>
        <taxon>Fungi incertae sedis</taxon>
        <taxon>Mucoromycota</taxon>
        <taxon>Glomeromycotina</taxon>
        <taxon>Glomeromycetes</taxon>
        <taxon>Diversisporales</taxon>
        <taxon>Acaulosporaceae</taxon>
        <taxon>Acaulospora</taxon>
    </lineage>
</organism>
<sequence length="134" mass="15609">MGTAEDLVRFDLESTQLLTVMPEECPYHESQGLQEQVTLAYEKIRRARSIGNRISSLTHAYYLGARIQTLTSAERFIVRSILTAYYLKAAIRTYYLFESYGVAQIYRTTYTTLPMIVKLTKYEFNRLVMEEPVE</sequence>
<keyword evidence="2" id="KW-1185">Reference proteome</keyword>
<dbReference type="AlphaFoldDB" id="A0A9N9CTJ5"/>
<accession>A0A9N9CTJ5</accession>
<feature type="non-terminal residue" evidence="1">
    <location>
        <position position="134"/>
    </location>
</feature>
<name>A0A9N9CTJ5_9GLOM</name>